<reference evidence="8" key="1">
    <citation type="journal article" date="2019" name="Int. J. Syst. Evol. Microbiol.">
        <title>The Global Catalogue of Microorganisms (GCM) 10K type strain sequencing project: providing services to taxonomists for standard genome sequencing and annotation.</title>
        <authorList>
            <consortium name="The Broad Institute Genomics Platform"/>
            <consortium name="The Broad Institute Genome Sequencing Center for Infectious Disease"/>
            <person name="Wu L."/>
            <person name="Ma J."/>
        </authorList>
    </citation>
    <scope>NUCLEOTIDE SEQUENCE [LARGE SCALE GENOMIC DNA]</scope>
    <source>
        <strain evidence="8">TISTR 1827</strain>
    </source>
</reference>
<proteinExistence type="predicted"/>
<evidence type="ECO:0000313" key="7">
    <source>
        <dbReference type="EMBL" id="MFD2663477.1"/>
    </source>
</evidence>
<keyword evidence="3" id="KW-0804">Transcription</keyword>
<dbReference type="InterPro" id="IPR009057">
    <property type="entry name" value="Homeodomain-like_sf"/>
</dbReference>
<gene>
    <name evidence="7" type="ORF">ACFSW5_24880</name>
</gene>
<keyword evidence="2" id="KW-0238">DNA-binding</keyword>
<evidence type="ECO:0000259" key="5">
    <source>
        <dbReference type="PROSITE" id="PS01124"/>
    </source>
</evidence>
<protein>
    <submittedName>
        <fullName evidence="7">Response regulator</fullName>
    </submittedName>
</protein>
<dbReference type="Pfam" id="PF12833">
    <property type="entry name" value="HTH_18"/>
    <property type="match status" value="1"/>
</dbReference>
<dbReference type="PANTHER" id="PTHR43280">
    <property type="entry name" value="ARAC-FAMILY TRANSCRIPTIONAL REGULATOR"/>
    <property type="match status" value="1"/>
</dbReference>
<dbReference type="Proteomes" id="UP001597493">
    <property type="component" value="Unassembled WGS sequence"/>
</dbReference>
<dbReference type="InterPro" id="IPR020449">
    <property type="entry name" value="Tscrpt_reg_AraC-type_HTH"/>
</dbReference>
<feature type="domain" description="Response regulatory" evidence="6">
    <location>
        <begin position="9"/>
        <end position="126"/>
    </location>
</feature>
<evidence type="ECO:0000256" key="4">
    <source>
        <dbReference type="PROSITE-ProRule" id="PRU00169"/>
    </source>
</evidence>
<dbReference type="Gene3D" id="1.10.10.60">
    <property type="entry name" value="Homeodomain-like"/>
    <property type="match status" value="2"/>
</dbReference>
<dbReference type="PRINTS" id="PR00032">
    <property type="entry name" value="HTHARAC"/>
</dbReference>
<dbReference type="SUPFAM" id="SSF52172">
    <property type="entry name" value="CheY-like"/>
    <property type="match status" value="1"/>
</dbReference>
<dbReference type="SMART" id="SM00342">
    <property type="entry name" value="HTH_ARAC"/>
    <property type="match status" value="1"/>
</dbReference>
<dbReference type="EMBL" id="JBHUMY010000043">
    <property type="protein sequence ID" value="MFD2663477.1"/>
    <property type="molecule type" value="Genomic_DNA"/>
</dbReference>
<evidence type="ECO:0000256" key="1">
    <source>
        <dbReference type="ARBA" id="ARBA00023015"/>
    </source>
</evidence>
<evidence type="ECO:0000256" key="2">
    <source>
        <dbReference type="ARBA" id="ARBA00023125"/>
    </source>
</evidence>
<feature type="modified residue" description="4-aspartylphosphate" evidence="4">
    <location>
        <position position="61"/>
    </location>
</feature>
<dbReference type="SMART" id="SM00448">
    <property type="entry name" value="REC"/>
    <property type="match status" value="1"/>
</dbReference>
<evidence type="ECO:0000313" key="8">
    <source>
        <dbReference type="Proteomes" id="UP001597493"/>
    </source>
</evidence>
<dbReference type="PANTHER" id="PTHR43280:SF28">
    <property type="entry name" value="HTH-TYPE TRANSCRIPTIONAL ACTIVATOR RHAS"/>
    <property type="match status" value="1"/>
</dbReference>
<feature type="domain" description="HTH araC/xylS-type" evidence="5">
    <location>
        <begin position="418"/>
        <end position="516"/>
    </location>
</feature>
<name>A0ABW5R480_9BACL</name>
<evidence type="ECO:0000256" key="3">
    <source>
        <dbReference type="ARBA" id="ARBA00023163"/>
    </source>
</evidence>
<keyword evidence="8" id="KW-1185">Reference proteome</keyword>
<dbReference type="PROSITE" id="PS01124">
    <property type="entry name" value="HTH_ARAC_FAMILY_2"/>
    <property type="match status" value="1"/>
</dbReference>
<dbReference type="InterPro" id="IPR001789">
    <property type="entry name" value="Sig_transdc_resp-reg_receiver"/>
</dbReference>
<keyword evidence="4" id="KW-0597">Phosphoprotein</keyword>
<dbReference type="SUPFAM" id="SSF46689">
    <property type="entry name" value="Homeodomain-like"/>
    <property type="match status" value="2"/>
</dbReference>
<dbReference type="InterPro" id="IPR018062">
    <property type="entry name" value="HTH_AraC-typ_CS"/>
</dbReference>
<dbReference type="RefSeq" id="WP_379279577.1">
    <property type="nucleotide sequence ID" value="NZ_JBHUMY010000043.1"/>
</dbReference>
<accession>A0ABW5R480</accession>
<sequence>MELRSANYRVLIVDDEAIQRTGLLHLCDWSEYGIEIVGQASNGREALECIENASPHVVLTDIVMPIMDGVELTKTIRSRYPDMKVVVLSSYSEFEYVREVFKYGVTDYLLKPKVSAPELIALIRDLCGDIDPAAGGRQSESQDASLLLARWLEDDLPTEEQDGLHGRLEALFPAPFYRVAKAGTGIVTSRTKWTQSQLEQTLIRIAADRLAELRHRCVFLKNEMLLIVNYGIEQSDEIENALMRFAVEAQNELSYISFVVSGRCDGLEAVKAKQDRLTDCLGKLLYFAGSAIVPEERIVEGNGDLSFDQAGFLEKLQLLSFDEAIGMLKALISEVRQNQTCDEYSLKRFMQNLIYSALSTLEQMKMPTKELHSSKLKLFKTIDLAFDIRELESIATEFLESLKRLDRRGDHSQSALLQQIYDYVEHHYANDISLSDMAASLHVNYSYLSSYFKQRTNENLTSYINRVRVAEAKKLLVGHERTISEISRSTGFSDHNYFSKVFKKYTGLTPVEYRNQIHL</sequence>
<dbReference type="Gene3D" id="3.40.50.2300">
    <property type="match status" value="1"/>
</dbReference>
<dbReference type="CDD" id="cd17536">
    <property type="entry name" value="REC_YesN-like"/>
    <property type="match status" value="1"/>
</dbReference>
<keyword evidence="1" id="KW-0805">Transcription regulation</keyword>
<dbReference type="PROSITE" id="PS00041">
    <property type="entry name" value="HTH_ARAC_FAMILY_1"/>
    <property type="match status" value="1"/>
</dbReference>
<comment type="caution">
    <text evidence="7">The sequence shown here is derived from an EMBL/GenBank/DDBJ whole genome shotgun (WGS) entry which is preliminary data.</text>
</comment>
<dbReference type="InterPro" id="IPR011006">
    <property type="entry name" value="CheY-like_superfamily"/>
</dbReference>
<dbReference type="InterPro" id="IPR018060">
    <property type="entry name" value="HTH_AraC"/>
</dbReference>
<organism evidence="7 8">
    <name type="scientific">Paenibacillus thailandensis</name>
    <dbReference type="NCBI Taxonomy" id="393250"/>
    <lineage>
        <taxon>Bacteria</taxon>
        <taxon>Bacillati</taxon>
        <taxon>Bacillota</taxon>
        <taxon>Bacilli</taxon>
        <taxon>Bacillales</taxon>
        <taxon>Paenibacillaceae</taxon>
        <taxon>Paenibacillus</taxon>
    </lineage>
</organism>
<dbReference type="Pfam" id="PF00072">
    <property type="entry name" value="Response_reg"/>
    <property type="match status" value="1"/>
</dbReference>
<dbReference type="PROSITE" id="PS50110">
    <property type="entry name" value="RESPONSE_REGULATORY"/>
    <property type="match status" value="1"/>
</dbReference>
<evidence type="ECO:0000259" key="6">
    <source>
        <dbReference type="PROSITE" id="PS50110"/>
    </source>
</evidence>